<proteinExistence type="predicted"/>
<dbReference type="EMBL" id="OVEO01000007">
    <property type="protein sequence ID" value="SPQ97281.1"/>
    <property type="molecule type" value="Genomic_DNA"/>
</dbReference>
<evidence type="ECO:0000313" key="4">
    <source>
        <dbReference type="Proteomes" id="UP000039324"/>
    </source>
</evidence>
<keyword evidence="4" id="KW-1185">Reference proteome</keyword>
<feature type="region of interest" description="Disordered" evidence="1">
    <location>
        <begin position="1"/>
        <end position="93"/>
    </location>
</feature>
<feature type="compositionally biased region" description="Low complexity" evidence="1">
    <location>
        <begin position="78"/>
        <end position="88"/>
    </location>
</feature>
<dbReference type="AlphaFoldDB" id="A0A0G4IVB4"/>
<evidence type="ECO:0000313" key="5">
    <source>
        <dbReference type="Proteomes" id="UP000290189"/>
    </source>
</evidence>
<organism evidence="2 4">
    <name type="scientific">Plasmodiophora brassicae</name>
    <name type="common">Clubroot disease agent</name>
    <dbReference type="NCBI Taxonomy" id="37360"/>
    <lineage>
        <taxon>Eukaryota</taxon>
        <taxon>Sar</taxon>
        <taxon>Rhizaria</taxon>
        <taxon>Endomyxa</taxon>
        <taxon>Phytomyxea</taxon>
        <taxon>Plasmodiophorida</taxon>
        <taxon>Plasmodiophoridae</taxon>
        <taxon>Plasmodiophora</taxon>
    </lineage>
</organism>
<protein>
    <submittedName>
        <fullName evidence="2">Uncharacterized protein</fullName>
    </submittedName>
</protein>
<gene>
    <name evidence="2" type="ORF">PBRA_001174</name>
    <name evidence="3" type="ORF">PLBR_LOCUS4496</name>
</gene>
<feature type="region of interest" description="Disordered" evidence="1">
    <location>
        <begin position="110"/>
        <end position="172"/>
    </location>
</feature>
<dbReference type="Proteomes" id="UP000290189">
    <property type="component" value="Unassembled WGS sequence"/>
</dbReference>
<accession>A0A0G4IVB4</accession>
<evidence type="ECO:0000313" key="3">
    <source>
        <dbReference type="EMBL" id="SPQ97281.1"/>
    </source>
</evidence>
<feature type="compositionally biased region" description="Low complexity" evidence="1">
    <location>
        <begin position="28"/>
        <end position="45"/>
    </location>
</feature>
<dbReference type="Proteomes" id="UP000039324">
    <property type="component" value="Unassembled WGS sequence"/>
</dbReference>
<feature type="compositionally biased region" description="Basic residues" evidence="1">
    <location>
        <begin position="150"/>
        <end position="164"/>
    </location>
</feature>
<reference evidence="3 5" key="2">
    <citation type="submission" date="2018-03" db="EMBL/GenBank/DDBJ databases">
        <authorList>
            <person name="Fogelqvist J."/>
        </authorList>
    </citation>
    <scope>NUCLEOTIDE SEQUENCE [LARGE SCALE GENOMIC DNA]</scope>
</reference>
<reference evidence="2 4" key="1">
    <citation type="submission" date="2015-02" db="EMBL/GenBank/DDBJ databases">
        <authorList>
            <person name="Chooi Y.-H."/>
        </authorList>
    </citation>
    <scope>NUCLEOTIDE SEQUENCE [LARGE SCALE GENOMIC DNA]</scope>
    <source>
        <strain evidence="2">E3</strain>
    </source>
</reference>
<name>A0A0G4IVB4_PLABS</name>
<evidence type="ECO:0000256" key="1">
    <source>
        <dbReference type="SAM" id="MobiDB-lite"/>
    </source>
</evidence>
<keyword evidence="3" id="KW-0496">Mitochondrion</keyword>
<sequence>MSASDTVAGGGPPTSPRRSLFGSKGNARSPSLSSLSKWKSRLFSSTRSPSMTEFPGERESIGETTDAGQERTISDAAPVPVVEPSSPSDNPRRKLWRRLRSLWRLRRRSFTGGLREQHPPSGQEQAVPGTGHPPQPAANASSTIMEQQPKKPRRKPIRSQRRPRRPDDWFYQRDREEMAATIAKRNHLIARIEQDMANTCTFSPRVPPMKTKRKLLPFHQRQRRAYEARVAERIERDRIRAALAALDEPSAPPCHDLNGVYDRSLAWNDVRMEKRIVRGIDQRIQHLSACTFKPVMDWKHLDGGTADGFGQWKSRTAHSDRSKLYLELSDGIRMLTTGVAQPAPAYNGNRAS</sequence>
<geneLocation type="mitochondrion" evidence="3"/>
<evidence type="ECO:0000313" key="2">
    <source>
        <dbReference type="EMBL" id="CEO99268.1"/>
    </source>
</evidence>
<dbReference type="EMBL" id="CDSF01000090">
    <property type="protein sequence ID" value="CEO99268.1"/>
    <property type="molecule type" value="Genomic_DNA"/>
</dbReference>